<name>A0A940MJW4_9RHOB</name>
<dbReference type="GO" id="GO:0004222">
    <property type="term" value="F:metalloendopeptidase activity"/>
    <property type="evidence" value="ECO:0007669"/>
    <property type="project" value="TreeGrafter"/>
</dbReference>
<feature type="region of interest" description="Disordered" evidence="1">
    <location>
        <begin position="48"/>
        <end position="68"/>
    </location>
</feature>
<dbReference type="PANTHER" id="PTHR21666">
    <property type="entry name" value="PEPTIDASE-RELATED"/>
    <property type="match status" value="1"/>
</dbReference>
<dbReference type="InterPro" id="IPR016047">
    <property type="entry name" value="M23ase_b-sheet_dom"/>
</dbReference>
<keyword evidence="4" id="KW-1185">Reference proteome</keyword>
<dbReference type="PROSITE" id="PS51782">
    <property type="entry name" value="LYSM"/>
    <property type="match status" value="1"/>
</dbReference>
<dbReference type="Gene3D" id="3.10.350.10">
    <property type="entry name" value="LysM domain"/>
    <property type="match status" value="1"/>
</dbReference>
<evidence type="ECO:0000313" key="4">
    <source>
        <dbReference type="Proteomes" id="UP000675940"/>
    </source>
</evidence>
<dbReference type="Pfam" id="PF01551">
    <property type="entry name" value="Peptidase_M23"/>
    <property type="match status" value="1"/>
</dbReference>
<dbReference type="InterPro" id="IPR011055">
    <property type="entry name" value="Dup_hybrid_motif"/>
</dbReference>
<evidence type="ECO:0000313" key="3">
    <source>
        <dbReference type="EMBL" id="MBP0480958.1"/>
    </source>
</evidence>
<evidence type="ECO:0000259" key="2">
    <source>
        <dbReference type="PROSITE" id="PS51782"/>
    </source>
</evidence>
<dbReference type="InterPro" id="IPR018392">
    <property type="entry name" value="LysM"/>
</dbReference>
<protein>
    <submittedName>
        <fullName evidence="3">LysM peptidoglycan-binding domain-containing M23 family metallopeptidase</fullName>
    </submittedName>
</protein>
<dbReference type="InterPro" id="IPR050570">
    <property type="entry name" value="Cell_wall_metabolism_enzyme"/>
</dbReference>
<feature type="domain" description="LysM" evidence="2">
    <location>
        <begin position="176"/>
        <end position="220"/>
    </location>
</feature>
<accession>A0A940MJW4</accession>
<feature type="compositionally biased region" description="Polar residues" evidence="1">
    <location>
        <begin position="229"/>
        <end position="238"/>
    </location>
</feature>
<organism evidence="3 4">
    <name type="scientific">Sagittula salina</name>
    <dbReference type="NCBI Taxonomy" id="2820268"/>
    <lineage>
        <taxon>Bacteria</taxon>
        <taxon>Pseudomonadati</taxon>
        <taxon>Pseudomonadota</taxon>
        <taxon>Alphaproteobacteria</taxon>
        <taxon>Rhodobacterales</taxon>
        <taxon>Roseobacteraceae</taxon>
        <taxon>Sagittula</taxon>
    </lineage>
</organism>
<sequence length="411" mass="42132">MTPQSSAPAARRLTPTLHRSLSALALMAALGACTGMDVDMRGRMGGPVDTSAAAAQATGTRPAPDDRGLISYPSYQVAVARRGDTVATVATRVGLPAQELARYNGLQVTDPLNRGEIVALPRRVSEPSPATGATTTGPLTPATTVDVATLAGNAIDRSPATSRTTTTAAAQGVEPIRHQVTRGETAFSVARLYNVSPRSLAEWNGLDRDFTIREGQFLLIPPTVGTASAQADSVTQPGAVSPLPTPPSAATPLPAVDEKPLTPAPITDTATPTPAPKPAPVADIGQKQTKPAATTSVGMMMPVDGKIIRDYAPGKNNSVVIGASPGTPVKAAASGTVIHAGTSASGLTFVLLKHPDNMNTAYANISDIAVKKGDAVSKGQTIARIAAGESGSLEFRVLRGSESVDPMNYVK</sequence>
<dbReference type="CDD" id="cd12797">
    <property type="entry name" value="M23_peptidase"/>
    <property type="match status" value="1"/>
</dbReference>
<dbReference type="PANTHER" id="PTHR21666:SF270">
    <property type="entry name" value="MUREIN HYDROLASE ACTIVATOR ENVC"/>
    <property type="match status" value="1"/>
</dbReference>
<gene>
    <name evidence="3" type="ORF">J5474_00430</name>
</gene>
<dbReference type="Proteomes" id="UP000675940">
    <property type="component" value="Unassembled WGS sequence"/>
</dbReference>
<feature type="region of interest" description="Disordered" evidence="1">
    <location>
        <begin position="229"/>
        <end position="293"/>
    </location>
</feature>
<comment type="caution">
    <text evidence="3">The sequence shown here is derived from an EMBL/GenBank/DDBJ whole genome shotgun (WGS) entry which is preliminary data.</text>
</comment>
<dbReference type="SMART" id="SM00257">
    <property type="entry name" value="LysM"/>
    <property type="match status" value="2"/>
</dbReference>
<dbReference type="EMBL" id="JAGISH010000001">
    <property type="protein sequence ID" value="MBP0480958.1"/>
    <property type="molecule type" value="Genomic_DNA"/>
</dbReference>
<dbReference type="Pfam" id="PF01476">
    <property type="entry name" value="LysM"/>
    <property type="match status" value="2"/>
</dbReference>
<dbReference type="RefSeq" id="WP_209358377.1">
    <property type="nucleotide sequence ID" value="NZ_JAGISH010000001.1"/>
</dbReference>
<dbReference type="InterPro" id="IPR036779">
    <property type="entry name" value="LysM_dom_sf"/>
</dbReference>
<proteinExistence type="predicted"/>
<evidence type="ECO:0000256" key="1">
    <source>
        <dbReference type="SAM" id="MobiDB-lite"/>
    </source>
</evidence>
<dbReference type="Gene3D" id="2.70.70.10">
    <property type="entry name" value="Glucose Permease (Domain IIA)"/>
    <property type="match status" value="1"/>
</dbReference>
<dbReference type="CDD" id="cd00118">
    <property type="entry name" value="LysM"/>
    <property type="match status" value="2"/>
</dbReference>
<dbReference type="AlphaFoldDB" id="A0A940MJW4"/>
<dbReference type="SUPFAM" id="SSF54106">
    <property type="entry name" value="LysM domain"/>
    <property type="match status" value="1"/>
</dbReference>
<dbReference type="SUPFAM" id="SSF51261">
    <property type="entry name" value="Duplicated hybrid motif"/>
    <property type="match status" value="1"/>
</dbReference>
<reference evidence="3" key="1">
    <citation type="submission" date="2021-03" db="EMBL/GenBank/DDBJ databases">
        <title>Sagittula salina sp. nov. strain M10.9X isolated from the marine waste.</title>
        <authorList>
            <person name="Satari L."/>
            <person name="Molina-Menor E."/>
            <person name="Vidal-Verdu A."/>
            <person name="Pascual J."/>
            <person name="Pereto J."/>
            <person name="Porcar M."/>
        </authorList>
    </citation>
    <scope>NUCLEOTIDE SEQUENCE</scope>
    <source>
        <strain evidence="3">M10.9X</strain>
    </source>
</reference>